<proteinExistence type="predicted"/>
<reference evidence="1" key="2">
    <citation type="journal article" date="2015" name="Data Brief">
        <title>Shoot transcriptome of the giant reed, Arundo donax.</title>
        <authorList>
            <person name="Barrero R.A."/>
            <person name="Guerrero F.D."/>
            <person name="Moolhuijzen P."/>
            <person name="Goolsby J.A."/>
            <person name="Tidwell J."/>
            <person name="Bellgard S.E."/>
            <person name="Bellgard M.I."/>
        </authorList>
    </citation>
    <scope>NUCLEOTIDE SEQUENCE</scope>
    <source>
        <tissue evidence="1">Shoot tissue taken approximately 20 cm above the soil surface</tissue>
    </source>
</reference>
<dbReference type="AlphaFoldDB" id="A0A0A9FRJ9"/>
<reference evidence="1" key="1">
    <citation type="submission" date="2014-09" db="EMBL/GenBank/DDBJ databases">
        <authorList>
            <person name="Magalhaes I.L.F."/>
            <person name="Oliveira U."/>
            <person name="Santos F.R."/>
            <person name="Vidigal T.H.D.A."/>
            <person name="Brescovit A.D."/>
            <person name="Santos A.J."/>
        </authorList>
    </citation>
    <scope>NUCLEOTIDE SEQUENCE</scope>
    <source>
        <tissue evidence="1">Shoot tissue taken approximately 20 cm above the soil surface</tissue>
    </source>
</reference>
<accession>A0A0A9FRJ9</accession>
<dbReference type="EMBL" id="GBRH01186973">
    <property type="protein sequence ID" value="JAE10923.1"/>
    <property type="molecule type" value="Transcribed_RNA"/>
</dbReference>
<evidence type="ECO:0000313" key="1">
    <source>
        <dbReference type="EMBL" id="JAE10923.1"/>
    </source>
</evidence>
<protein>
    <submittedName>
        <fullName evidence="1">Uncharacterized protein</fullName>
    </submittedName>
</protein>
<name>A0A0A9FRJ9_ARUDO</name>
<sequence length="41" mass="4512">MNPELSCMDGKIFSVLAICRSVVRTFHPVILSVGAIVFDFV</sequence>
<organism evidence="1">
    <name type="scientific">Arundo donax</name>
    <name type="common">Giant reed</name>
    <name type="synonym">Donax arundinaceus</name>
    <dbReference type="NCBI Taxonomy" id="35708"/>
    <lineage>
        <taxon>Eukaryota</taxon>
        <taxon>Viridiplantae</taxon>
        <taxon>Streptophyta</taxon>
        <taxon>Embryophyta</taxon>
        <taxon>Tracheophyta</taxon>
        <taxon>Spermatophyta</taxon>
        <taxon>Magnoliopsida</taxon>
        <taxon>Liliopsida</taxon>
        <taxon>Poales</taxon>
        <taxon>Poaceae</taxon>
        <taxon>PACMAD clade</taxon>
        <taxon>Arundinoideae</taxon>
        <taxon>Arundineae</taxon>
        <taxon>Arundo</taxon>
    </lineage>
</organism>